<gene>
    <name evidence="2" type="ORF">EVAR_25291_1</name>
</gene>
<organism evidence="2 3">
    <name type="scientific">Eumeta variegata</name>
    <name type="common">Bagworm moth</name>
    <name type="synonym">Eumeta japonica</name>
    <dbReference type="NCBI Taxonomy" id="151549"/>
    <lineage>
        <taxon>Eukaryota</taxon>
        <taxon>Metazoa</taxon>
        <taxon>Ecdysozoa</taxon>
        <taxon>Arthropoda</taxon>
        <taxon>Hexapoda</taxon>
        <taxon>Insecta</taxon>
        <taxon>Pterygota</taxon>
        <taxon>Neoptera</taxon>
        <taxon>Endopterygota</taxon>
        <taxon>Lepidoptera</taxon>
        <taxon>Glossata</taxon>
        <taxon>Ditrysia</taxon>
        <taxon>Tineoidea</taxon>
        <taxon>Psychidae</taxon>
        <taxon>Oiketicinae</taxon>
        <taxon>Eumeta</taxon>
    </lineage>
</organism>
<sequence length="152" mass="16279">MAYAGVSVGRPEVIASDRCGGARRGRDGRSQFVLRPPGPASANNVLLYPLLELLPANKPAAARYGARARRTLCRLINSGAVTRRLKKKSLLLRSNIPSSRARAARPRLRTRRGAGRNSVAVVNLGRGRDRRGGRGGGRVPAPRADVLLDVLA</sequence>
<dbReference type="EMBL" id="BGZK01000381">
    <property type="protein sequence ID" value="GBP40439.1"/>
    <property type="molecule type" value="Genomic_DNA"/>
</dbReference>
<dbReference type="Proteomes" id="UP000299102">
    <property type="component" value="Unassembled WGS sequence"/>
</dbReference>
<feature type="region of interest" description="Disordered" evidence="1">
    <location>
        <begin position="101"/>
        <end position="140"/>
    </location>
</feature>
<keyword evidence="3" id="KW-1185">Reference proteome</keyword>
<evidence type="ECO:0000256" key="1">
    <source>
        <dbReference type="SAM" id="MobiDB-lite"/>
    </source>
</evidence>
<reference evidence="2 3" key="1">
    <citation type="journal article" date="2019" name="Commun. Biol.">
        <title>The bagworm genome reveals a unique fibroin gene that provides high tensile strength.</title>
        <authorList>
            <person name="Kono N."/>
            <person name="Nakamura H."/>
            <person name="Ohtoshi R."/>
            <person name="Tomita M."/>
            <person name="Numata K."/>
            <person name="Arakawa K."/>
        </authorList>
    </citation>
    <scope>NUCLEOTIDE SEQUENCE [LARGE SCALE GENOMIC DNA]</scope>
</reference>
<feature type="compositionally biased region" description="Basic residues" evidence="1">
    <location>
        <begin position="102"/>
        <end position="114"/>
    </location>
</feature>
<name>A0A4C1VQH0_EUMVA</name>
<dbReference type="AlphaFoldDB" id="A0A4C1VQH0"/>
<protein>
    <submittedName>
        <fullName evidence="2">Uncharacterized protein</fullName>
    </submittedName>
</protein>
<evidence type="ECO:0000313" key="3">
    <source>
        <dbReference type="Proteomes" id="UP000299102"/>
    </source>
</evidence>
<accession>A0A4C1VQH0</accession>
<proteinExistence type="predicted"/>
<evidence type="ECO:0000313" key="2">
    <source>
        <dbReference type="EMBL" id="GBP40439.1"/>
    </source>
</evidence>
<comment type="caution">
    <text evidence="2">The sequence shown here is derived from an EMBL/GenBank/DDBJ whole genome shotgun (WGS) entry which is preliminary data.</text>
</comment>